<dbReference type="EMBL" id="JADKYB010000023">
    <property type="protein sequence ID" value="MBM9509190.1"/>
    <property type="molecule type" value="Genomic_DNA"/>
</dbReference>
<gene>
    <name evidence="2" type="ORF">ITX44_32515</name>
</gene>
<dbReference type="NCBIfam" id="TIGR03891">
    <property type="entry name" value="thiopep_ocin"/>
    <property type="match status" value="1"/>
</dbReference>
<dbReference type="Pfam" id="PF14028">
    <property type="entry name" value="Lant_dehydr_C"/>
    <property type="match status" value="1"/>
</dbReference>
<evidence type="ECO:0000313" key="3">
    <source>
        <dbReference type="Proteomes" id="UP000749040"/>
    </source>
</evidence>
<proteinExistence type="predicted"/>
<evidence type="ECO:0000313" key="2">
    <source>
        <dbReference type="EMBL" id="MBM9509190.1"/>
    </source>
</evidence>
<feature type="domain" description="Thiopeptide-type bacteriocin biosynthesis" evidence="1">
    <location>
        <begin position="28"/>
        <end position="284"/>
    </location>
</feature>
<evidence type="ECO:0000259" key="1">
    <source>
        <dbReference type="Pfam" id="PF14028"/>
    </source>
</evidence>
<dbReference type="InterPro" id="IPR023809">
    <property type="entry name" value="Thiopep_bacteriocin_synth_dom"/>
</dbReference>
<dbReference type="Proteomes" id="UP000749040">
    <property type="component" value="Unassembled WGS sequence"/>
</dbReference>
<protein>
    <submittedName>
        <fullName evidence="2">Thiopeptide-type bacteriocin biosynthesis protein</fullName>
    </submittedName>
</protein>
<accession>A0ABS2U0S3</accession>
<organism evidence="2 3">
    <name type="scientific">Actinacidiphila acididurans</name>
    <dbReference type="NCBI Taxonomy" id="2784346"/>
    <lineage>
        <taxon>Bacteria</taxon>
        <taxon>Bacillati</taxon>
        <taxon>Actinomycetota</taxon>
        <taxon>Actinomycetes</taxon>
        <taxon>Kitasatosporales</taxon>
        <taxon>Streptomycetaceae</taxon>
        <taxon>Actinacidiphila</taxon>
    </lineage>
</organism>
<name>A0ABS2U0S3_9ACTN</name>
<sequence>MPTGHLAEDLERYRAAGRAALEAAPAGWHQVSIQFTDYPAAADTLRAYLAPALTNGPVGAWWFVRKHPHWRLRLHPHPDATTEDVIAHITRALDHAVSWGLVKDWRPGPYEPETIAFGGPVGMRLAHGLFHADSAGILDYLHRSADGHARMLDAKATSLLAMTLLMRAAGLEFGEQGDIWGQVEIRRPFAADVASEKVSAMAPAVRRLLLTDATELLTDGPLTPVRPWIEALQHSGRALADAAANGHLGLGLRGILARHVLFHWNRTGFTTHQQAIWSRAAREAVLGG</sequence>
<reference evidence="2 3" key="1">
    <citation type="submission" date="2021-01" db="EMBL/GenBank/DDBJ databases">
        <title>Streptomyces acididurans sp. nov., isolated from a peat swamp forest soil.</title>
        <authorList>
            <person name="Chantavorakit T."/>
            <person name="Duangmal K."/>
        </authorList>
    </citation>
    <scope>NUCLEOTIDE SEQUENCE [LARGE SCALE GENOMIC DNA]</scope>
    <source>
        <strain evidence="2 3">KK5PA1</strain>
    </source>
</reference>
<comment type="caution">
    <text evidence="2">The sequence shown here is derived from an EMBL/GenBank/DDBJ whole genome shotgun (WGS) entry which is preliminary data.</text>
</comment>
<keyword evidence="3" id="KW-1185">Reference proteome</keyword>